<evidence type="ECO:0000313" key="2">
    <source>
        <dbReference type="EMBL" id="OAJ68074.1"/>
    </source>
</evidence>
<dbReference type="EMBL" id="LUTU01000005">
    <property type="protein sequence ID" value="OAJ68074.1"/>
    <property type="molecule type" value="Genomic_DNA"/>
</dbReference>
<evidence type="ECO:0000313" key="3">
    <source>
        <dbReference type="Proteomes" id="UP000077786"/>
    </source>
</evidence>
<evidence type="ECO:0000256" key="1">
    <source>
        <dbReference type="SAM" id="Phobius"/>
    </source>
</evidence>
<keyword evidence="1" id="KW-1133">Transmembrane helix</keyword>
<dbReference type="RefSeq" id="WP_064273670.1">
    <property type="nucleotide sequence ID" value="NZ_LUTU01000005.1"/>
</dbReference>
<reference evidence="2 3" key="1">
    <citation type="submission" date="2016-03" db="EMBL/GenBank/DDBJ databases">
        <title>Draft genome sequence of Gluconobacter cerinus strain CECT 9110.</title>
        <authorList>
            <person name="Sainz F."/>
            <person name="Mas A."/>
            <person name="Torija M.J."/>
        </authorList>
    </citation>
    <scope>NUCLEOTIDE SEQUENCE [LARGE SCALE GENOMIC DNA]</scope>
    <source>
        <strain evidence="2 3">CECT 9110</strain>
    </source>
</reference>
<gene>
    <name evidence="2" type="ORF">A0123_00775</name>
</gene>
<keyword evidence="1" id="KW-0472">Membrane</keyword>
<proteinExistence type="predicted"/>
<keyword evidence="1" id="KW-0812">Transmembrane</keyword>
<dbReference type="AlphaFoldDB" id="A0A1B6VLJ0"/>
<feature type="transmembrane region" description="Helical" evidence="1">
    <location>
        <begin position="12"/>
        <end position="31"/>
    </location>
</feature>
<feature type="transmembrane region" description="Helical" evidence="1">
    <location>
        <begin position="72"/>
        <end position="88"/>
    </location>
</feature>
<name>A0A1B6VLJ0_9PROT</name>
<protein>
    <recommendedName>
        <fullName evidence="4">DUF4405 domain-containing protein</fullName>
    </recommendedName>
</protein>
<evidence type="ECO:0008006" key="4">
    <source>
        <dbReference type="Google" id="ProtNLM"/>
    </source>
</evidence>
<comment type="caution">
    <text evidence="2">The sequence shown here is derived from an EMBL/GenBank/DDBJ whole genome shotgun (WGS) entry which is preliminary data.</text>
</comment>
<organism evidence="2 3">
    <name type="scientific">Gluconobacter cerinus</name>
    <dbReference type="NCBI Taxonomy" id="38307"/>
    <lineage>
        <taxon>Bacteria</taxon>
        <taxon>Pseudomonadati</taxon>
        <taxon>Pseudomonadota</taxon>
        <taxon>Alphaproteobacteria</taxon>
        <taxon>Acetobacterales</taxon>
        <taxon>Acetobacteraceae</taxon>
        <taxon>Gluconobacter</taxon>
    </lineage>
</organism>
<sequence>MFRTFMNRYGTPLTTGFFLISAITGVALFFHWGPGAFHPMHEWLSMVLLVPFALHLIKNWTSLVNYARRGTLYVPLLVALASTAYFFLPQSSSGHAGNKQVAFMLIPLVTQAPLSQVAPLAHMDGGMLAHKLSAHGLAVTSEDQSIAQIAEANGKNTNDVLAMAFQSGDHGHQHGPSEHDHHGH</sequence>
<feature type="transmembrane region" description="Helical" evidence="1">
    <location>
        <begin position="43"/>
        <end position="60"/>
    </location>
</feature>
<accession>A0A1B6VLJ0</accession>
<dbReference type="PATRIC" id="fig|38307.3.peg.796"/>
<dbReference type="Proteomes" id="UP000077786">
    <property type="component" value="Unassembled WGS sequence"/>
</dbReference>